<dbReference type="AlphaFoldDB" id="A0A1M6TAT9"/>
<gene>
    <name evidence="1" type="ORF">SAMN05444000_13715</name>
</gene>
<keyword evidence="2" id="KW-1185">Reference proteome</keyword>
<dbReference type="Gene3D" id="3.30.1360.120">
    <property type="entry name" value="Probable tRNA modification gtpase trme, domain 1"/>
    <property type="match status" value="1"/>
</dbReference>
<dbReference type="SUPFAM" id="SSF103025">
    <property type="entry name" value="Folate-binding domain"/>
    <property type="match status" value="1"/>
</dbReference>
<dbReference type="EMBL" id="FQZQ01000037">
    <property type="protein sequence ID" value="SHK54080.1"/>
    <property type="molecule type" value="Genomic_DNA"/>
</dbReference>
<organism evidence="1 2">
    <name type="scientific">Shimia gijangensis</name>
    <dbReference type="NCBI Taxonomy" id="1470563"/>
    <lineage>
        <taxon>Bacteria</taxon>
        <taxon>Pseudomonadati</taxon>
        <taxon>Pseudomonadota</taxon>
        <taxon>Alphaproteobacteria</taxon>
        <taxon>Rhodobacterales</taxon>
        <taxon>Roseobacteraceae</taxon>
    </lineage>
</organism>
<dbReference type="OrthoDB" id="9179874at2"/>
<dbReference type="InterPro" id="IPR027266">
    <property type="entry name" value="TrmE/GcvT-like"/>
</dbReference>
<dbReference type="STRING" id="1470563.SAMN05444000_13715"/>
<reference evidence="2" key="1">
    <citation type="submission" date="2016-11" db="EMBL/GenBank/DDBJ databases">
        <authorList>
            <person name="Varghese N."/>
            <person name="Submissions S."/>
        </authorList>
    </citation>
    <scope>NUCLEOTIDE SEQUENCE [LARGE SCALE GENOMIC DNA]</scope>
    <source>
        <strain evidence="2">DSM 100564</strain>
    </source>
</reference>
<dbReference type="Gene3D" id="3.30.70.1520">
    <property type="entry name" value="Heterotetrameric sarcosine oxidase"/>
    <property type="match status" value="1"/>
</dbReference>
<evidence type="ECO:0000313" key="1">
    <source>
        <dbReference type="EMBL" id="SHK54080.1"/>
    </source>
</evidence>
<protein>
    <submittedName>
        <fullName evidence="1">N-methylglutamate dehydrogenase subunit D</fullName>
    </submittedName>
</protein>
<name>A0A1M6TAT9_9RHOB</name>
<accession>A0A1M6TAT9</accession>
<dbReference type="RefSeq" id="WP_083599419.1">
    <property type="nucleotide sequence ID" value="NZ_FQZQ01000037.1"/>
</dbReference>
<proteinExistence type="predicted"/>
<evidence type="ECO:0000313" key="2">
    <source>
        <dbReference type="Proteomes" id="UP000183982"/>
    </source>
</evidence>
<dbReference type="Proteomes" id="UP000183982">
    <property type="component" value="Unassembled WGS sequence"/>
</dbReference>
<sequence>MNNPIAQSPFAHRLSDTRPAVSSGVNITDLSALPRTGFKGRGTSDWLASQVATMPAAPNRAAFQGDGAAIAWLGGQEYLALPDPEGNSTFCASLTQAWEKDRTSGAQGIGFPLPREDSHSWLWITGTDVPVMMAKICGVDLRPDVFAEENMAQTVVARIGAILLRRDRDGEFGLYMLSDFASGHYLWDVLQDAAAEYDGGFV</sequence>